<protein>
    <submittedName>
        <fullName evidence="1">Uncharacterized protein</fullName>
    </submittedName>
</protein>
<keyword evidence="2" id="KW-1185">Reference proteome</keyword>
<sequence length="291" mass="31909">MDSPNTERGFMELDNSGRPWMPGMVLDVDENPLAASGSLPATPPPQKWSPGMLIFSPNDRVIVSPMHGNSTRGVSVPKYTPRPDTFLIGTGFKAGQLLPVDTEQTESLREGPTAQDLEGPLFFGQLFDTAETGQGPGDVFNLFSSRDTTFLDFEAQYDLGMVPPPGIPVLVPKQLVSMPPSDGVEKLVEAMERQKLDHEEYMKSQRQLACSLIVREAGCALDKIRKQLGPRKDDEQLVNKLVDRLAAYFQVKVTQEITASGGGKATQNVLHISPQSCLLAEEIINARAEWD</sequence>
<dbReference type="Proteomes" id="UP000308600">
    <property type="component" value="Unassembled WGS sequence"/>
</dbReference>
<proteinExistence type="predicted"/>
<accession>A0ACD2ZYN8</accession>
<evidence type="ECO:0000313" key="2">
    <source>
        <dbReference type="Proteomes" id="UP000308600"/>
    </source>
</evidence>
<evidence type="ECO:0000313" key="1">
    <source>
        <dbReference type="EMBL" id="TFK58468.1"/>
    </source>
</evidence>
<reference evidence="1 2" key="1">
    <citation type="journal article" date="2019" name="Nat. Ecol. Evol.">
        <title>Megaphylogeny resolves global patterns of mushroom evolution.</title>
        <authorList>
            <person name="Varga T."/>
            <person name="Krizsan K."/>
            <person name="Foldi C."/>
            <person name="Dima B."/>
            <person name="Sanchez-Garcia M."/>
            <person name="Sanchez-Ramirez S."/>
            <person name="Szollosi G.J."/>
            <person name="Szarkandi J.G."/>
            <person name="Papp V."/>
            <person name="Albert L."/>
            <person name="Andreopoulos W."/>
            <person name="Angelini C."/>
            <person name="Antonin V."/>
            <person name="Barry K.W."/>
            <person name="Bougher N.L."/>
            <person name="Buchanan P."/>
            <person name="Buyck B."/>
            <person name="Bense V."/>
            <person name="Catcheside P."/>
            <person name="Chovatia M."/>
            <person name="Cooper J."/>
            <person name="Damon W."/>
            <person name="Desjardin D."/>
            <person name="Finy P."/>
            <person name="Geml J."/>
            <person name="Haridas S."/>
            <person name="Hughes K."/>
            <person name="Justo A."/>
            <person name="Karasinski D."/>
            <person name="Kautmanova I."/>
            <person name="Kiss B."/>
            <person name="Kocsube S."/>
            <person name="Kotiranta H."/>
            <person name="LaButti K.M."/>
            <person name="Lechner B.E."/>
            <person name="Liimatainen K."/>
            <person name="Lipzen A."/>
            <person name="Lukacs Z."/>
            <person name="Mihaltcheva S."/>
            <person name="Morgado L.N."/>
            <person name="Niskanen T."/>
            <person name="Noordeloos M.E."/>
            <person name="Ohm R.A."/>
            <person name="Ortiz-Santana B."/>
            <person name="Ovrebo C."/>
            <person name="Racz N."/>
            <person name="Riley R."/>
            <person name="Savchenko A."/>
            <person name="Shiryaev A."/>
            <person name="Soop K."/>
            <person name="Spirin V."/>
            <person name="Szebenyi C."/>
            <person name="Tomsovsky M."/>
            <person name="Tulloss R.E."/>
            <person name="Uehling J."/>
            <person name="Grigoriev I.V."/>
            <person name="Vagvolgyi C."/>
            <person name="Papp T."/>
            <person name="Martin F.M."/>
            <person name="Miettinen O."/>
            <person name="Hibbett D.S."/>
            <person name="Nagy L.G."/>
        </authorList>
    </citation>
    <scope>NUCLEOTIDE SEQUENCE [LARGE SCALE GENOMIC DNA]</scope>
    <source>
        <strain evidence="1 2">NL-1719</strain>
    </source>
</reference>
<organism evidence="1 2">
    <name type="scientific">Pluteus cervinus</name>
    <dbReference type="NCBI Taxonomy" id="181527"/>
    <lineage>
        <taxon>Eukaryota</taxon>
        <taxon>Fungi</taxon>
        <taxon>Dikarya</taxon>
        <taxon>Basidiomycota</taxon>
        <taxon>Agaricomycotina</taxon>
        <taxon>Agaricomycetes</taxon>
        <taxon>Agaricomycetidae</taxon>
        <taxon>Agaricales</taxon>
        <taxon>Pluteineae</taxon>
        <taxon>Pluteaceae</taxon>
        <taxon>Pluteus</taxon>
    </lineage>
</organism>
<dbReference type="EMBL" id="ML209344">
    <property type="protein sequence ID" value="TFK58468.1"/>
    <property type="molecule type" value="Genomic_DNA"/>
</dbReference>
<name>A0ACD2ZYN8_9AGAR</name>
<gene>
    <name evidence="1" type="ORF">BDN72DRAFT_912729</name>
</gene>